<dbReference type="RefSeq" id="WP_002702767.1">
    <property type="nucleotide sequence ID" value="NZ_AGRW01000036.1"/>
</dbReference>
<dbReference type="Gene3D" id="3.40.50.1980">
    <property type="entry name" value="Nitrogenase molybdenum iron protein domain"/>
    <property type="match status" value="2"/>
</dbReference>
<keyword evidence="1" id="KW-0732">Signal</keyword>
<dbReference type="AlphaFoldDB" id="H7EII1"/>
<dbReference type="PATRIC" id="fig|907348.3.peg.629"/>
<dbReference type="OrthoDB" id="9816357at2"/>
<feature type="signal peptide" evidence="1">
    <location>
        <begin position="1"/>
        <end position="19"/>
    </location>
</feature>
<dbReference type="SUPFAM" id="SSF53807">
    <property type="entry name" value="Helical backbone' metal receptor"/>
    <property type="match status" value="1"/>
</dbReference>
<dbReference type="PROSITE" id="PS50983">
    <property type="entry name" value="FE_B12_PBP"/>
    <property type="match status" value="1"/>
</dbReference>
<keyword evidence="4" id="KW-1185">Reference proteome</keyword>
<dbReference type="GO" id="GO:0071281">
    <property type="term" value="P:cellular response to iron ion"/>
    <property type="evidence" value="ECO:0007669"/>
    <property type="project" value="TreeGrafter"/>
</dbReference>
<dbReference type="EMBL" id="AGRW01000036">
    <property type="protein sequence ID" value="EIC02632.1"/>
    <property type="molecule type" value="Genomic_DNA"/>
</dbReference>
<dbReference type="STRING" id="907348.TresaDRAFT_1912"/>
<dbReference type="PANTHER" id="PTHR30535:SF34">
    <property type="entry name" value="MOLYBDATE-BINDING PROTEIN MOLA"/>
    <property type="match status" value="1"/>
</dbReference>
<sequence>MKKLLILAAAFAIAAHIHAWGAGAESFTDDAGRKITVTSEDTKKTAVLQGSILSLWLLSGGEAMAATDDCFSEPPEMTEKQAAEANSEWETDSFSAHKKGVFAMHGKTGNAANVGTMMHPNAELLISSGARFALLSANIQSHRSIARILEGAGIKCAFFDYDGFGSYMRILKIFCALNGRQDLFERFGSAQQSRVAAAESRKPGSGKTFIMIRASSASVSAKASDSVPAALMIKQLGASNIADTDSLLTENLSVEKIMKDDPDFIFVITMGADERKALESVRRTLSSNPAWASLSATKNGRFIVLPRELFHFKPGARWAESYEILERILGN</sequence>
<protein>
    <submittedName>
        <fullName evidence="3">Periplasmic binding protein</fullName>
    </submittedName>
</protein>
<dbReference type="Proteomes" id="UP000003571">
    <property type="component" value="Unassembled WGS sequence"/>
</dbReference>
<proteinExistence type="predicted"/>
<organism evidence="3 4">
    <name type="scientific">Treponema saccharophilum DSM 2985</name>
    <dbReference type="NCBI Taxonomy" id="907348"/>
    <lineage>
        <taxon>Bacteria</taxon>
        <taxon>Pseudomonadati</taxon>
        <taxon>Spirochaetota</taxon>
        <taxon>Spirochaetia</taxon>
        <taxon>Spirochaetales</taxon>
        <taxon>Treponemataceae</taxon>
        <taxon>Treponema</taxon>
    </lineage>
</organism>
<dbReference type="InterPro" id="IPR050902">
    <property type="entry name" value="ABC_Transporter_SBP"/>
</dbReference>
<evidence type="ECO:0000259" key="2">
    <source>
        <dbReference type="PROSITE" id="PS50983"/>
    </source>
</evidence>
<feature type="chain" id="PRO_5003610166" evidence="1">
    <location>
        <begin position="20"/>
        <end position="331"/>
    </location>
</feature>
<dbReference type="Pfam" id="PF01497">
    <property type="entry name" value="Peripla_BP_2"/>
    <property type="match status" value="1"/>
</dbReference>
<evidence type="ECO:0000313" key="3">
    <source>
        <dbReference type="EMBL" id="EIC02632.1"/>
    </source>
</evidence>
<comment type="caution">
    <text evidence="3">The sequence shown here is derived from an EMBL/GenBank/DDBJ whole genome shotgun (WGS) entry which is preliminary data.</text>
</comment>
<name>H7EII1_9SPIR</name>
<evidence type="ECO:0000256" key="1">
    <source>
        <dbReference type="SAM" id="SignalP"/>
    </source>
</evidence>
<gene>
    <name evidence="3" type="ORF">TresaDRAFT_1912</name>
</gene>
<dbReference type="InterPro" id="IPR002491">
    <property type="entry name" value="ABC_transptr_periplasmic_BD"/>
</dbReference>
<reference evidence="3 4" key="1">
    <citation type="submission" date="2011-09" db="EMBL/GenBank/DDBJ databases">
        <title>The draft genome of Treponema saccharophilum DSM 2985.</title>
        <authorList>
            <consortium name="US DOE Joint Genome Institute (JGI-PGF)"/>
            <person name="Lucas S."/>
            <person name="Copeland A."/>
            <person name="Lapidus A."/>
            <person name="Glavina del Rio T."/>
            <person name="Dalin E."/>
            <person name="Tice H."/>
            <person name="Bruce D."/>
            <person name="Goodwin L."/>
            <person name="Pitluck S."/>
            <person name="Peters L."/>
            <person name="Kyrpides N."/>
            <person name="Mavromatis K."/>
            <person name="Ivanova N."/>
            <person name="Markowitz V."/>
            <person name="Cheng J.-F."/>
            <person name="Hugenholtz P."/>
            <person name="Woyke T."/>
            <person name="Wu D."/>
            <person name="Gronow S."/>
            <person name="Wellnitz S."/>
            <person name="Brambilla E."/>
            <person name="Klenk H.-P."/>
            <person name="Eisen J.A."/>
        </authorList>
    </citation>
    <scope>NUCLEOTIDE SEQUENCE [LARGE SCALE GENOMIC DNA]</scope>
    <source>
        <strain evidence="3 4">DSM 2985</strain>
    </source>
</reference>
<evidence type="ECO:0000313" key="4">
    <source>
        <dbReference type="Proteomes" id="UP000003571"/>
    </source>
</evidence>
<feature type="domain" description="Fe/B12 periplasmic-binding" evidence="2">
    <location>
        <begin position="44"/>
        <end position="331"/>
    </location>
</feature>
<accession>H7EII1</accession>
<dbReference type="PANTHER" id="PTHR30535">
    <property type="entry name" value="VITAMIN B12-BINDING PROTEIN"/>
    <property type="match status" value="1"/>
</dbReference>
<dbReference type="eggNOG" id="COG0614">
    <property type="taxonomic scope" value="Bacteria"/>
</dbReference>